<evidence type="ECO:0000256" key="1">
    <source>
        <dbReference type="SAM" id="Phobius"/>
    </source>
</evidence>
<dbReference type="EMBL" id="UOGK01000700">
    <property type="protein sequence ID" value="VAX42483.1"/>
    <property type="molecule type" value="Genomic_DNA"/>
</dbReference>
<protein>
    <submittedName>
        <fullName evidence="2">Uncharacterized protein</fullName>
    </submittedName>
</protein>
<organism evidence="2">
    <name type="scientific">hydrothermal vent metagenome</name>
    <dbReference type="NCBI Taxonomy" id="652676"/>
    <lineage>
        <taxon>unclassified sequences</taxon>
        <taxon>metagenomes</taxon>
        <taxon>ecological metagenomes</taxon>
    </lineage>
</organism>
<proteinExistence type="predicted"/>
<keyword evidence="1" id="KW-0812">Transmembrane</keyword>
<gene>
    <name evidence="2" type="ORF">MNBD_PLANCTO03-1993</name>
</gene>
<keyword evidence="1" id="KW-1133">Transmembrane helix</keyword>
<accession>A0A3B1DYZ4</accession>
<feature type="non-terminal residue" evidence="2">
    <location>
        <position position="33"/>
    </location>
</feature>
<feature type="transmembrane region" description="Helical" evidence="1">
    <location>
        <begin position="14"/>
        <end position="32"/>
    </location>
</feature>
<dbReference type="AlphaFoldDB" id="A0A3B1DYZ4"/>
<sequence length="33" mass="3559">MPTPTAQPHKTRPACNALPHAVVLCLFFLLLAS</sequence>
<name>A0A3B1DYZ4_9ZZZZ</name>
<evidence type="ECO:0000313" key="2">
    <source>
        <dbReference type="EMBL" id="VAX42483.1"/>
    </source>
</evidence>
<reference evidence="2" key="1">
    <citation type="submission" date="2018-06" db="EMBL/GenBank/DDBJ databases">
        <authorList>
            <person name="Zhirakovskaya E."/>
        </authorList>
    </citation>
    <scope>NUCLEOTIDE SEQUENCE</scope>
</reference>
<keyword evidence="1" id="KW-0472">Membrane</keyword>